<comment type="caution">
    <text evidence="1">The sequence shown here is derived from an EMBL/GenBank/DDBJ whole genome shotgun (WGS) entry which is preliminary data.</text>
</comment>
<dbReference type="AlphaFoldDB" id="A0A5C6E1F0"/>
<dbReference type="EMBL" id="SJPY01000003">
    <property type="protein sequence ID" value="TWU43483.1"/>
    <property type="molecule type" value="Genomic_DNA"/>
</dbReference>
<evidence type="ECO:0000313" key="2">
    <source>
        <dbReference type="Proteomes" id="UP000315471"/>
    </source>
</evidence>
<proteinExistence type="predicted"/>
<sequence>MTTITSAIAQSHADHRYWQNDLDTWADDVANWKSEQSDALKELKKIADEIYEHGESLDEHNEKIATLASALHAHEKALAECLKSGIEGDMDADLNAHHEKQAVDHAHQREAHERIKKHHHQAMAQVAILRAAMEAAM</sequence>
<reference evidence="1 2" key="1">
    <citation type="submission" date="2019-02" db="EMBL/GenBank/DDBJ databases">
        <title>Deep-cultivation of Planctomycetes and their phenomic and genomic characterization uncovers novel biology.</title>
        <authorList>
            <person name="Wiegand S."/>
            <person name="Jogler M."/>
            <person name="Boedeker C."/>
            <person name="Pinto D."/>
            <person name="Vollmers J."/>
            <person name="Rivas-Marin E."/>
            <person name="Kohn T."/>
            <person name="Peeters S.H."/>
            <person name="Heuer A."/>
            <person name="Rast P."/>
            <person name="Oberbeckmann S."/>
            <person name="Bunk B."/>
            <person name="Jeske O."/>
            <person name="Meyerdierks A."/>
            <person name="Storesund J.E."/>
            <person name="Kallscheuer N."/>
            <person name="Luecker S."/>
            <person name="Lage O.M."/>
            <person name="Pohl T."/>
            <person name="Merkel B.J."/>
            <person name="Hornburger P."/>
            <person name="Mueller R.-W."/>
            <person name="Bruemmer F."/>
            <person name="Labrenz M."/>
            <person name="Spormann A.M."/>
            <person name="Op Den Camp H."/>
            <person name="Overmann J."/>
            <person name="Amann R."/>
            <person name="Jetten M.S.M."/>
            <person name="Mascher T."/>
            <person name="Medema M.H."/>
            <person name="Devos D.P."/>
            <person name="Kaster A.-K."/>
            <person name="Ovreas L."/>
            <person name="Rohde M."/>
            <person name="Galperin M.Y."/>
            <person name="Jogler C."/>
        </authorList>
    </citation>
    <scope>NUCLEOTIDE SEQUENCE [LARGE SCALE GENOMIC DNA]</scope>
    <source>
        <strain evidence="1 2">Q31b</strain>
    </source>
</reference>
<evidence type="ECO:0000313" key="1">
    <source>
        <dbReference type="EMBL" id="TWU43483.1"/>
    </source>
</evidence>
<protein>
    <submittedName>
        <fullName evidence="1">Uncharacterized protein</fullName>
    </submittedName>
</protein>
<keyword evidence="2" id="KW-1185">Reference proteome</keyword>
<name>A0A5C6E1F0_9BACT</name>
<dbReference type="RefSeq" id="WP_146599900.1">
    <property type="nucleotide sequence ID" value="NZ_SJPY01000003.1"/>
</dbReference>
<organism evidence="1 2">
    <name type="scientific">Novipirellula aureliae</name>
    <dbReference type="NCBI Taxonomy" id="2527966"/>
    <lineage>
        <taxon>Bacteria</taxon>
        <taxon>Pseudomonadati</taxon>
        <taxon>Planctomycetota</taxon>
        <taxon>Planctomycetia</taxon>
        <taxon>Pirellulales</taxon>
        <taxon>Pirellulaceae</taxon>
        <taxon>Novipirellula</taxon>
    </lineage>
</organism>
<accession>A0A5C6E1F0</accession>
<dbReference type="Proteomes" id="UP000315471">
    <property type="component" value="Unassembled WGS sequence"/>
</dbReference>
<dbReference type="OrthoDB" id="280445at2"/>
<gene>
    <name evidence="1" type="ORF">Q31b_25240</name>
</gene>